<dbReference type="InterPro" id="IPR005158">
    <property type="entry name" value="BTAD"/>
</dbReference>
<gene>
    <name evidence="5" type="ORF">M1L60_07045</name>
</gene>
<dbReference type="PRINTS" id="PR00364">
    <property type="entry name" value="DISEASERSIST"/>
</dbReference>
<feature type="domain" description="OmpR/PhoB-type" evidence="3">
    <location>
        <begin position="19"/>
        <end position="81"/>
    </location>
</feature>
<evidence type="ECO:0000313" key="6">
    <source>
        <dbReference type="Proteomes" id="UP001523369"/>
    </source>
</evidence>
<dbReference type="CDD" id="cd15831">
    <property type="entry name" value="BTAD"/>
    <property type="match status" value="1"/>
</dbReference>
<evidence type="ECO:0000256" key="1">
    <source>
        <dbReference type="ARBA" id="ARBA00005820"/>
    </source>
</evidence>
<evidence type="ECO:0000259" key="4">
    <source>
        <dbReference type="SMART" id="SM01043"/>
    </source>
</evidence>
<dbReference type="Gene3D" id="1.25.40.10">
    <property type="entry name" value="Tetratricopeptide repeat domain"/>
    <property type="match status" value="2"/>
</dbReference>
<dbReference type="Gene3D" id="1.10.10.10">
    <property type="entry name" value="Winged helix-like DNA-binding domain superfamily/Winged helix DNA-binding domain"/>
    <property type="match status" value="1"/>
</dbReference>
<comment type="caution">
    <text evidence="5">The sequence shown here is derived from an EMBL/GenBank/DDBJ whole genome shotgun (WGS) entry which is preliminary data.</text>
</comment>
<dbReference type="SUPFAM" id="SSF52540">
    <property type="entry name" value="P-loop containing nucleoside triphosphate hydrolases"/>
    <property type="match status" value="1"/>
</dbReference>
<dbReference type="Pfam" id="PF13401">
    <property type="entry name" value="AAA_22"/>
    <property type="match status" value="1"/>
</dbReference>
<keyword evidence="6" id="KW-1185">Reference proteome</keyword>
<dbReference type="InterPro" id="IPR036388">
    <property type="entry name" value="WH-like_DNA-bd_sf"/>
</dbReference>
<dbReference type="InterPro" id="IPR011990">
    <property type="entry name" value="TPR-like_helical_dom_sf"/>
</dbReference>
<dbReference type="PANTHER" id="PTHR47691">
    <property type="entry name" value="REGULATOR-RELATED"/>
    <property type="match status" value="1"/>
</dbReference>
<dbReference type="SUPFAM" id="SSF48452">
    <property type="entry name" value="TPR-like"/>
    <property type="match status" value="2"/>
</dbReference>
<evidence type="ECO:0000259" key="3">
    <source>
        <dbReference type="SMART" id="SM00862"/>
    </source>
</evidence>
<name>A0ABT1DJW5_9ACTN</name>
<evidence type="ECO:0000256" key="2">
    <source>
        <dbReference type="ARBA" id="ARBA00023125"/>
    </source>
</evidence>
<protein>
    <submittedName>
        <fullName evidence="5">AfsR/SARP family transcriptional regulator</fullName>
    </submittedName>
</protein>
<dbReference type="InterPro" id="IPR016032">
    <property type="entry name" value="Sig_transdc_resp-reg_C-effctor"/>
</dbReference>
<dbReference type="InterPro" id="IPR049945">
    <property type="entry name" value="AAA_22"/>
</dbReference>
<dbReference type="Pfam" id="PF03704">
    <property type="entry name" value="BTAD"/>
    <property type="match status" value="1"/>
</dbReference>
<keyword evidence="2" id="KW-0238">DNA-binding</keyword>
<reference evidence="5 6" key="1">
    <citation type="submission" date="2022-06" db="EMBL/GenBank/DDBJ databases">
        <title>New Species of the Genus Actinoplanes, ActinopZanes ferrugineus.</title>
        <authorList>
            <person name="Ding P."/>
        </authorList>
    </citation>
    <scope>NUCLEOTIDE SEQUENCE [LARGE SCALE GENOMIC DNA]</scope>
    <source>
        <strain evidence="5 6">TRM88003</strain>
    </source>
</reference>
<dbReference type="EMBL" id="JAMYJR010000003">
    <property type="protein sequence ID" value="MCO8270351.1"/>
    <property type="molecule type" value="Genomic_DNA"/>
</dbReference>
<feature type="domain" description="Bacterial transcriptional activator" evidence="4">
    <location>
        <begin position="88"/>
        <end position="233"/>
    </location>
</feature>
<evidence type="ECO:0000313" key="5">
    <source>
        <dbReference type="EMBL" id="MCO8270351.1"/>
    </source>
</evidence>
<sequence length="922" mass="98177">MAYGVLGPTLAGPTVAAGGARVRALLARLLLDAGQVVPLPRLIDDLYGDNPPAGAVNAVQSSVSRLRREVPISYDGSGYRLDIEPDEVDAHRFTRLAGSARSAARDGDFATASAQLTEALALWRGEALADVRSAPFAAAAADRLEESRRQALEDRIEAELHLHPSADAIDELRKLLDVAPLREHTWALLMRSLAAGGRPAEALAAFEQARRVLADELGVDPSAELSAVHTAVLRGPARHRLPAQLTSFVDRQELARAEAALKSARLVTLAGPGGAGKTRLSIEVAGRHPGEACLVELAGTGPADVARTVLDALGLRDTGLRDRSAGPDTLDRLLAALSTRELLLILDNCEHVLSAAAELTGRLLAACPGLRVLATSREPLGVTGEVRVPVAGLPVEAAVRLFAERGAAAGSLLGAEDETAVRQIVRTLDGLPLALELAAARLPVLLVDELARRVDDRFRVLSRGSSTAESRHQTLWNLVAWSWDLLTPPEQTLARAFTVFRGGAGLDAIEQVGGLGPETLDVLDGLVSKSLIERDGARYRMLSTIRAFCAAQGPAPTDRHAEYFLRLAQTADTQLRGPDQLIWLDRLDADRDNLHAAVRHGSDEVALRLVAALSFYWWLRGARGEAAALARELLERAGPADGLAEEYVLCQLNTGLADEHPARYLQALDRPPAQPFLLYLSAFTAGPPRASDEEVVDMQESLRARLRGSPWSEALASIGSGWIALFRGDQPWADREFARALVGFQALGERWGAMLAQSGLAELATARGDHQAARAPMDEALRLAAELRSDVDLAEMLRSRAEIHLLAGDPDGAAADFTESMALATGCGAPEVVASSRIGLARLALRRDDPVTARELAFTALAECPTGWYTADGVRLSIKLVLGQSAADPVEAAHWYRQVVAEAAGPDAANVVATALAALEVP</sequence>
<dbReference type="InterPro" id="IPR027417">
    <property type="entry name" value="P-loop_NTPase"/>
</dbReference>
<dbReference type="InterPro" id="IPR001867">
    <property type="entry name" value="OmpR/PhoB-type_DNA-bd"/>
</dbReference>
<accession>A0ABT1DJW5</accession>
<dbReference type="Proteomes" id="UP001523369">
    <property type="component" value="Unassembled WGS sequence"/>
</dbReference>
<dbReference type="SUPFAM" id="SSF46894">
    <property type="entry name" value="C-terminal effector domain of the bipartite response regulators"/>
    <property type="match status" value="1"/>
</dbReference>
<dbReference type="RefSeq" id="WP_253236463.1">
    <property type="nucleotide sequence ID" value="NZ_JAMYJR010000003.1"/>
</dbReference>
<dbReference type="PANTHER" id="PTHR47691:SF3">
    <property type="entry name" value="HTH-TYPE TRANSCRIPTIONAL REGULATOR RV0890C-RELATED"/>
    <property type="match status" value="1"/>
</dbReference>
<organism evidence="5 6">
    <name type="scientific">Paractinoplanes aksuensis</name>
    <dbReference type="NCBI Taxonomy" id="2939490"/>
    <lineage>
        <taxon>Bacteria</taxon>
        <taxon>Bacillati</taxon>
        <taxon>Actinomycetota</taxon>
        <taxon>Actinomycetes</taxon>
        <taxon>Micromonosporales</taxon>
        <taxon>Micromonosporaceae</taxon>
        <taxon>Paractinoplanes</taxon>
    </lineage>
</organism>
<dbReference type="SMART" id="SM01043">
    <property type="entry name" value="BTAD"/>
    <property type="match status" value="1"/>
</dbReference>
<proteinExistence type="inferred from homology"/>
<comment type="similarity">
    <text evidence="1">Belongs to the AfsR/DnrI/RedD regulatory family.</text>
</comment>
<dbReference type="SMART" id="SM00862">
    <property type="entry name" value="Trans_reg_C"/>
    <property type="match status" value="1"/>
</dbReference>